<protein>
    <submittedName>
        <fullName evidence="2">Uncharacterized protein</fullName>
    </submittedName>
</protein>
<sequence length="120" mass="13361">MFTSKPLQQHGGIRAPVAVSSKILSHISHHSVASDGVTGRELAKTIQSKPLENLEANKYEHYKDASQVTRKRATITQYQNRASATPNKDIPTNSTQQSLRRVRNRGSVVPKKVQQRPSAY</sequence>
<accession>A0A6C0LWN9</accession>
<feature type="region of interest" description="Disordered" evidence="1">
    <location>
        <begin position="78"/>
        <end position="120"/>
    </location>
</feature>
<name>A0A6C0LWN9_9ZZZZ</name>
<organism evidence="2">
    <name type="scientific">viral metagenome</name>
    <dbReference type="NCBI Taxonomy" id="1070528"/>
    <lineage>
        <taxon>unclassified sequences</taxon>
        <taxon>metagenomes</taxon>
        <taxon>organismal metagenomes</taxon>
    </lineage>
</organism>
<dbReference type="AlphaFoldDB" id="A0A6C0LWN9"/>
<feature type="compositionally biased region" description="Polar residues" evidence="1">
    <location>
        <begin position="78"/>
        <end position="99"/>
    </location>
</feature>
<proteinExistence type="predicted"/>
<reference evidence="2" key="1">
    <citation type="journal article" date="2020" name="Nature">
        <title>Giant virus diversity and host interactions through global metagenomics.</title>
        <authorList>
            <person name="Schulz F."/>
            <person name="Roux S."/>
            <person name="Paez-Espino D."/>
            <person name="Jungbluth S."/>
            <person name="Walsh D.A."/>
            <person name="Denef V.J."/>
            <person name="McMahon K.D."/>
            <person name="Konstantinidis K.T."/>
            <person name="Eloe-Fadrosh E.A."/>
            <person name="Kyrpides N.C."/>
            <person name="Woyke T."/>
        </authorList>
    </citation>
    <scope>NUCLEOTIDE SEQUENCE</scope>
    <source>
        <strain evidence="2">GVMAG-S-1016713-123</strain>
    </source>
</reference>
<evidence type="ECO:0000256" key="1">
    <source>
        <dbReference type="SAM" id="MobiDB-lite"/>
    </source>
</evidence>
<evidence type="ECO:0000313" key="2">
    <source>
        <dbReference type="EMBL" id="QHU34428.1"/>
    </source>
</evidence>
<dbReference type="EMBL" id="MN740570">
    <property type="protein sequence ID" value="QHU34428.1"/>
    <property type="molecule type" value="Genomic_DNA"/>
</dbReference>